<evidence type="ECO:0000313" key="2">
    <source>
        <dbReference type="EMBL" id="KAF3974226.1"/>
    </source>
</evidence>
<feature type="transmembrane region" description="Helical" evidence="1">
    <location>
        <begin position="12"/>
        <end position="32"/>
    </location>
</feature>
<gene>
    <name evidence="2" type="ORF">CMV_002429</name>
</gene>
<keyword evidence="1" id="KW-0472">Membrane</keyword>
<evidence type="ECO:0000313" key="3">
    <source>
        <dbReference type="Proteomes" id="UP000737018"/>
    </source>
</evidence>
<dbReference type="Proteomes" id="UP000737018">
    <property type="component" value="Unassembled WGS sequence"/>
</dbReference>
<dbReference type="AlphaFoldDB" id="A0A8J4RJ18"/>
<organism evidence="2 3">
    <name type="scientific">Castanea mollissima</name>
    <name type="common">Chinese chestnut</name>
    <dbReference type="NCBI Taxonomy" id="60419"/>
    <lineage>
        <taxon>Eukaryota</taxon>
        <taxon>Viridiplantae</taxon>
        <taxon>Streptophyta</taxon>
        <taxon>Embryophyta</taxon>
        <taxon>Tracheophyta</taxon>
        <taxon>Spermatophyta</taxon>
        <taxon>Magnoliopsida</taxon>
        <taxon>eudicotyledons</taxon>
        <taxon>Gunneridae</taxon>
        <taxon>Pentapetalae</taxon>
        <taxon>rosids</taxon>
        <taxon>fabids</taxon>
        <taxon>Fagales</taxon>
        <taxon>Fagaceae</taxon>
        <taxon>Castanea</taxon>
    </lineage>
</organism>
<keyword evidence="3" id="KW-1185">Reference proteome</keyword>
<keyword evidence="1" id="KW-1133">Transmembrane helix</keyword>
<protein>
    <submittedName>
        <fullName evidence="2">Uncharacterized protein</fullName>
    </submittedName>
</protein>
<reference evidence="2" key="1">
    <citation type="submission" date="2020-03" db="EMBL/GenBank/DDBJ databases">
        <title>Castanea mollissima Vanexum genome sequencing.</title>
        <authorList>
            <person name="Staton M."/>
        </authorList>
    </citation>
    <scope>NUCLEOTIDE SEQUENCE</scope>
    <source>
        <tissue evidence="2">Leaf</tissue>
    </source>
</reference>
<accession>A0A8J4RJ18</accession>
<evidence type="ECO:0000256" key="1">
    <source>
        <dbReference type="SAM" id="Phobius"/>
    </source>
</evidence>
<keyword evidence="1" id="KW-0812">Transmembrane</keyword>
<sequence>MVMKERSTFIGNCWVLVVLGHVNIVSSILSGYDPQLLNLYASLRTEPKAAHPEVPKANEKSLSNLPNKILEGELILYSHMSI</sequence>
<dbReference type="EMBL" id="JRKL02000173">
    <property type="protein sequence ID" value="KAF3974226.1"/>
    <property type="molecule type" value="Genomic_DNA"/>
</dbReference>
<proteinExistence type="predicted"/>
<name>A0A8J4RJ18_9ROSI</name>
<comment type="caution">
    <text evidence="2">The sequence shown here is derived from an EMBL/GenBank/DDBJ whole genome shotgun (WGS) entry which is preliminary data.</text>
</comment>